<keyword evidence="2" id="KW-1185">Reference proteome</keyword>
<sequence length="100" mass="11037">MTAANSISEKAARLITDDTSNLAEALMSVVAKFSGGKQINRYQKGSYKHRCQAAGLSFQLGPQWHATTNKAITCNSPGAVYKKYGSKKVAGRRQRFQRKR</sequence>
<dbReference type="EMBL" id="JABSTR010000004">
    <property type="protein sequence ID" value="KAH9366146.1"/>
    <property type="molecule type" value="Genomic_DNA"/>
</dbReference>
<dbReference type="AlphaFoldDB" id="A0A9J6FSC5"/>
<accession>A0A9J6FSC5</accession>
<comment type="caution">
    <text evidence="1">The sequence shown here is derived from an EMBL/GenBank/DDBJ whole genome shotgun (WGS) entry which is preliminary data.</text>
</comment>
<organism evidence="1 2">
    <name type="scientific">Haemaphysalis longicornis</name>
    <name type="common">Bush tick</name>
    <dbReference type="NCBI Taxonomy" id="44386"/>
    <lineage>
        <taxon>Eukaryota</taxon>
        <taxon>Metazoa</taxon>
        <taxon>Ecdysozoa</taxon>
        <taxon>Arthropoda</taxon>
        <taxon>Chelicerata</taxon>
        <taxon>Arachnida</taxon>
        <taxon>Acari</taxon>
        <taxon>Parasitiformes</taxon>
        <taxon>Ixodida</taxon>
        <taxon>Ixodoidea</taxon>
        <taxon>Ixodidae</taxon>
        <taxon>Haemaphysalinae</taxon>
        <taxon>Haemaphysalis</taxon>
    </lineage>
</organism>
<protein>
    <submittedName>
        <fullName evidence="1">Uncharacterized protein</fullName>
    </submittedName>
</protein>
<dbReference type="VEuPathDB" id="VectorBase:HLOH_055323"/>
<evidence type="ECO:0000313" key="1">
    <source>
        <dbReference type="EMBL" id="KAH9366146.1"/>
    </source>
</evidence>
<name>A0A9J6FSC5_HAELO</name>
<dbReference type="OrthoDB" id="6780028at2759"/>
<reference evidence="1 2" key="1">
    <citation type="journal article" date="2020" name="Cell">
        <title>Large-Scale Comparative Analyses of Tick Genomes Elucidate Their Genetic Diversity and Vector Capacities.</title>
        <authorList>
            <consortium name="Tick Genome and Microbiome Consortium (TIGMIC)"/>
            <person name="Jia N."/>
            <person name="Wang J."/>
            <person name="Shi W."/>
            <person name="Du L."/>
            <person name="Sun Y."/>
            <person name="Zhan W."/>
            <person name="Jiang J.F."/>
            <person name="Wang Q."/>
            <person name="Zhang B."/>
            <person name="Ji P."/>
            <person name="Bell-Sakyi L."/>
            <person name="Cui X.M."/>
            <person name="Yuan T.T."/>
            <person name="Jiang B.G."/>
            <person name="Yang W.F."/>
            <person name="Lam T.T."/>
            <person name="Chang Q.C."/>
            <person name="Ding S.J."/>
            <person name="Wang X.J."/>
            <person name="Zhu J.G."/>
            <person name="Ruan X.D."/>
            <person name="Zhao L."/>
            <person name="Wei J.T."/>
            <person name="Ye R.Z."/>
            <person name="Que T.C."/>
            <person name="Du C.H."/>
            <person name="Zhou Y.H."/>
            <person name="Cheng J.X."/>
            <person name="Dai P.F."/>
            <person name="Guo W.B."/>
            <person name="Han X.H."/>
            <person name="Huang E.J."/>
            <person name="Li L.F."/>
            <person name="Wei W."/>
            <person name="Gao Y.C."/>
            <person name="Liu J.Z."/>
            <person name="Shao H.Z."/>
            <person name="Wang X."/>
            <person name="Wang C.C."/>
            <person name="Yang T.C."/>
            <person name="Huo Q.B."/>
            <person name="Li W."/>
            <person name="Chen H.Y."/>
            <person name="Chen S.E."/>
            <person name="Zhou L.G."/>
            <person name="Ni X.B."/>
            <person name="Tian J.H."/>
            <person name="Sheng Y."/>
            <person name="Liu T."/>
            <person name="Pan Y.S."/>
            <person name="Xia L.Y."/>
            <person name="Li J."/>
            <person name="Zhao F."/>
            <person name="Cao W.C."/>
        </authorList>
    </citation>
    <scope>NUCLEOTIDE SEQUENCE [LARGE SCALE GENOMIC DNA]</scope>
    <source>
        <strain evidence="1">HaeL-2018</strain>
    </source>
</reference>
<dbReference type="Proteomes" id="UP000821853">
    <property type="component" value="Chromosome 2"/>
</dbReference>
<gene>
    <name evidence="1" type="ORF">HPB48_021810</name>
</gene>
<proteinExistence type="predicted"/>
<evidence type="ECO:0000313" key="2">
    <source>
        <dbReference type="Proteomes" id="UP000821853"/>
    </source>
</evidence>